<dbReference type="CDD" id="cd01338">
    <property type="entry name" value="MDH_chloroplast-like"/>
    <property type="match status" value="1"/>
</dbReference>
<evidence type="ECO:0000313" key="12">
    <source>
        <dbReference type="EMBL" id="PRP73383.1"/>
    </source>
</evidence>
<comment type="similarity">
    <text evidence="2">Belongs to the LDH/MDH superfamily. MDH type 2 family.</text>
</comment>
<reference evidence="12 13" key="1">
    <citation type="journal article" date="2018" name="Genome Biol. Evol.">
        <title>Multiple Roots of Fruiting Body Formation in Amoebozoa.</title>
        <authorList>
            <person name="Hillmann F."/>
            <person name="Forbes G."/>
            <person name="Novohradska S."/>
            <person name="Ferling I."/>
            <person name="Riege K."/>
            <person name="Groth M."/>
            <person name="Westermann M."/>
            <person name="Marz M."/>
            <person name="Spaller T."/>
            <person name="Winckler T."/>
            <person name="Schaap P."/>
            <person name="Glockner G."/>
        </authorList>
    </citation>
    <scope>NUCLEOTIDE SEQUENCE [LARGE SCALE GENOMIC DNA]</scope>
    <source>
        <strain evidence="12 13">Jena</strain>
    </source>
</reference>
<dbReference type="Pfam" id="PF02866">
    <property type="entry name" value="Ldh_1_C"/>
    <property type="match status" value="1"/>
</dbReference>
<dbReference type="EC" id="1.1.1.37" evidence="3"/>
<feature type="binding site" evidence="8">
    <location>
        <begin position="152"/>
        <end position="154"/>
    </location>
    <ligand>
        <name>NAD(+)</name>
        <dbReference type="ChEBI" id="CHEBI:57540"/>
    </ligand>
</feature>
<evidence type="ECO:0000256" key="5">
    <source>
        <dbReference type="ARBA" id="ARBA00023027"/>
    </source>
</evidence>
<dbReference type="EMBL" id="MDYQ01000613">
    <property type="protein sequence ID" value="PRP73383.1"/>
    <property type="molecule type" value="Genomic_DNA"/>
</dbReference>
<evidence type="ECO:0000256" key="7">
    <source>
        <dbReference type="PIRSR" id="PIRSR000102-2"/>
    </source>
</evidence>
<dbReference type="PANTHER" id="PTHR23382">
    <property type="entry name" value="MALATE DEHYDROGENASE"/>
    <property type="match status" value="1"/>
</dbReference>
<dbReference type="PIRSF" id="PIRSF000102">
    <property type="entry name" value="Lac_mal_DH"/>
    <property type="match status" value="1"/>
</dbReference>
<dbReference type="Pfam" id="PF00056">
    <property type="entry name" value="Ldh_1_N"/>
    <property type="match status" value="1"/>
</dbReference>
<evidence type="ECO:0000256" key="4">
    <source>
        <dbReference type="ARBA" id="ARBA00023002"/>
    </source>
</evidence>
<dbReference type="NCBIfam" id="NF003916">
    <property type="entry name" value="PRK05442.1"/>
    <property type="match status" value="1"/>
</dbReference>
<dbReference type="OrthoDB" id="4069699at2759"/>
<dbReference type="Proteomes" id="UP000241769">
    <property type="component" value="Unassembled WGS sequence"/>
</dbReference>
<evidence type="ECO:0000259" key="10">
    <source>
        <dbReference type="Pfam" id="PF00056"/>
    </source>
</evidence>
<feature type="binding site" evidence="7">
    <location>
        <position position="121"/>
    </location>
    <ligand>
        <name>substrate</name>
    </ligand>
</feature>
<dbReference type="Gene3D" id="3.40.50.720">
    <property type="entry name" value="NAD(P)-binding Rossmann-like Domain"/>
    <property type="match status" value="1"/>
</dbReference>
<comment type="caution">
    <text evidence="12">The sequence shown here is derived from an EMBL/GenBank/DDBJ whole genome shotgun (WGS) entry which is preliminary data.</text>
</comment>
<dbReference type="InterPro" id="IPR010945">
    <property type="entry name" value="Malate_DH_type2"/>
</dbReference>
<keyword evidence="5 8" id="KW-0520">NAD</keyword>
<dbReference type="InterPro" id="IPR036291">
    <property type="entry name" value="NAD(P)-bd_dom_sf"/>
</dbReference>
<dbReference type="InterPro" id="IPR001557">
    <property type="entry name" value="L-lactate/malate_DH"/>
</dbReference>
<name>A0A2P6MNU7_9EUKA</name>
<keyword evidence="13" id="KW-1185">Reference proteome</keyword>
<feature type="domain" description="Lactate/malate dehydrogenase N-terminal" evidence="10">
    <location>
        <begin position="28"/>
        <end position="175"/>
    </location>
</feature>
<dbReference type="NCBIfam" id="TIGR01759">
    <property type="entry name" value="MalateDH-SF1"/>
    <property type="match status" value="1"/>
</dbReference>
<dbReference type="HAMAP" id="MF_01517">
    <property type="entry name" value="Malate_dehydrog_2"/>
    <property type="match status" value="1"/>
</dbReference>
<evidence type="ECO:0000256" key="1">
    <source>
        <dbReference type="ARBA" id="ARBA00003966"/>
    </source>
</evidence>
<keyword evidence="4 9" id="KW-0560">Oxidoreductase</keyword>
<proteinExistence type="inferred from homology"/>
<dbReference type="FunFam" id="3.90.110.10:FF:000002">
    <property type="entry name" value="Malate dehydrogenase"/>
    <property type="match status" value="1"/>
</dbReference>
<dbReference type="FunFam" id="3.40.50.720:FF:000010">
    <property type="entry name" value="Malate dehydrogenase"/>
    <property type="match status" value="1"/>
</dbReference>
<dbReference type="STRING" id="1890364.A0A2P6MNU7"/>
<gene>
    <name evidence="12" type="ORF">PROFUN_09613</name>
</gene>
<evidence type="ECO:0000313" key="13">
    <source>
        <dbReference type="Proteomes" id="UP000241769"/>
    </source>
</evidence>
<feature type="binding site" evidence="8">
    <location>
        <begin position="34"/>
        <end position="40"/>
    </location>
    <ligand>
        <name>NAD(+)</name>
        <dbReference type="ChEBI" id="CHEBI:57540"/>
    </ligand>
</feature>
<dbReference type="InParanoid" id="A0A2P6MNU7"/>
<feature type="binding site" evidence="7">
    <location>
        <position position="154"/>
    </location>
    <ligand>
        <name>substrate</name>
    </ligand>
</feature>
<accession>A0A2P6MNU7</accession>
<evidence type="ECO:0000256" key="2">
    <source>
        <dbReference type="ARBA" id="ARBA00009613"/>
    </source>
</evidence>
<organism evidence="12 13">
    <name type="scientific">Planoprotostelium fungivorum</name>
    <dbReference type="NCBI Taxonomy" id="1890364"/>
    <lineage>
        <taxon>Eukaryota</taxon>
        <taxon>Amoebozoa</taxon>
        <taxon>Evosea</taxon>
        <taxon>Variosea</taxon>
        <taxon>Cavosteliida</taxon>
        <taxon>Cavosteliaceae</taxon>
        <taxon>Planoprotostelium</taxon>
    </lineage>
</organism>
<dbReference type="InterPro" id="IPR022383">
    <property type="entry name" value="Lactate/malate_DH_C"/>
</dbReference>
<dbReference type="FunCoup" id="A0A2P6MNU7">
    <property type="interactions" value="126"/>
</dbReference>
<evidence type="ECO:0000259" key="11">
    <source>
        <dbReference type="Pfam" id="PF02866"/>
    </source>
</evidence>
<dbReference type="SUPFAM" id="SSF51735">
    <property type="entry name" value="NAD(P)-binding Rossmann-fold domains"/>
    <property type="match status" value="1"/>
</dbReference>
<feature type="binding site" evidence="7">
    <location>
        <position position="115"/>
    </location>
    <ligand>
        <name>substrate</name>
    </ligand>
</feature>
<evidence type="ECO:0000256" key="9">
    <source>
        <dbReference type="RuleBase" id="RU003369"/>
    </source>
</evidence>
<evidence type="ECO:0000256" key="3">
    <source>
        <dbReference type="ARBA" id="ARBA00012995"/>
    </source>
</evidence>
<feature type="binding site" evidence="8">
    <location>
        <position position="128"/>
    </location>
    <ligand>
        <name>NAD(+)</name>
        <dbReference type="ChEBI" id="CHEBI:57540"/>
    </ligand>
</feature>
<sequence>MFGKVGASLKPIARAQNVRGFATAKQPVRVAVTGASGQIGYSLLFRIASGEMLGKDQPVILQLLELPAALNSLKGVSMELNDCAFPLLHGIVQTDDVNKAFEGADYALLVGAKPRSKGMERGDLLKANAQIFSAQGKAINSNANKDVKVLIVGNPANTNAMITSHFAPKISPRNIHAMMRLDHNRGISQLAERTGAKVDDITNFAVWGNHSATQYPDVTFTKINGKDAKSVINDDKWIVENFIPTVQQRGAAIIAARGLSSAASAAGAAIDHMHDWALGTNGSWTSFGVPSEGKYGIDKNVWFGFPVTATKGDYSVVEGLKLDEFAKERLAITEKELKGEREAIAALLD</sequence>
<dbReference type="Gene3D" id="3.90.110.10">
    <property type="entry name" value="Lactate dehydrogenase/glycoside hydrolase, family 4, C-terminal"/>
    <property type="match status" value="1"/>
</dbReference>
<feature type="binding site" evidence="7">
    <location>
        <position position="185"/>
    </location>
    <ligand>
        <name>substrate</name>
    </ligand>
</feature>
<dbReference type="SUPFAM" id="SSF56327">
    <property type="entry name" value="LDH C-terminal domain-like"/>
    <property type="match status" value="1"/>
</dbReference>
<feature type="domain" description="Lactate/malate dehydrogenase C-terminal" evidence="11">
    <location>
        <begin position="180"/>
        <end position="345"/>
    </location>
</feature>
<dbReference type="InterPro" id="IPR001236">
    <property type="entry name" value="Lactate/malate_DH_N"/>
</dbReference>
<dbReference type="GO" id="GO:0006108">
    <property type="term" value="P:malate metabolic process"/>
    <property type="evidence" value="ECO:0007669"/>
    <property type="project" value="InterPro"/>
</dbReference>
<comment type="function">
    <text evidence="1">Catalyzes the reversible oxidation of malate to oxaloacetate.</text>
</comment>
<dbReference type="InterPro" id="IPR015955">
    <property type="entry name" value="Lactate_DH/Glyco_Ohase_4_C"/>
</dbReference>
<evidence type="ECO:0000256" key="6">
    <source>
        <dbReference type="PIRSR" id="PIRSR000102-1"/>
    </source>
</evidence>
<dbReference type="GO" id="GO:0030060">
    <property type="term" value="F:L-malate dehydrogenase (NAD+) activity"/>
    <property type="evidence" value="ECO:0007669"/>
    <property type="project" value="UniProtKB-EC"/>
</dbReference>
<protein>
    <recommendedName>
        <fullName evidence="3">malate dehydrogenase</fullName>
        <ecNumber evidence="3">1.1.1.37</ecNumber>
    </recommendedName>
</protein>
<feature type="active site" description="Proton acceptor" evidence="6">
    <location>
        <position position="210"/>
    </location>
</feature>
<dbReference type="AlphaFoldDB" id="A0A2P6MNU7"/>
<evidence type="ECO:0000256" key="8">
    <source>
        <dbReference type="PIRSR" id="PIRSR000102-3"/>
    </source>
</evidence>